<protein>
    <submittedName>
        <fullName evidence="3">Uncharacterized protein</fullName>
    </submittedName>
</protein>
<sequence length="221" mass="23057">MLKKLSSIATIAVICVLFLAGCNNKKDNNKEVKVSESSVTKKSSISASSSKSSASSVSNSSESSQSSSSTEASSSSTDSSESAAVNQAAPYAVDVTQFSSPATFNLRGVNVPPSITLQNNGGTTVTFASRQSNSGDQFAAQVDTIPTKEIRVFSQDGSGIRTVKVNTQITLTQHLSGTGGQDQNNVMYLINNKNGGLSLITPNYAGNVEPDQMDVMLEAVQ</sequence>
<evidence type="ECO:0000256" key="1">
    <source>
        <dbReference type="SAM" id="MobiDB-lite"/>
    </source>
</evidence>
<reference evidence="3" key="1">
    <citation type="submission" date="2017-10" db="EMBL/GenBank/DDBJ databases">
        <title>FDA dAtabase for Regulatory Grade micrObial Sequences (FDA-ARGOS): Supporting development and validation of Infectious Disease Dx tests.</title>
        <authorList>
            <person name="Campos J."/>
            <person name="Goldberg B."/>
            <person name="Tallon L.J."/>
            <person name="Sadzewicz L."/>
            <person name="Sengamalay N."/>
            <person name="Ott S."/>
            <person name="Godinez A."/>
            <person name="Nagaraj S."/>
            <person name="Vyas G."/>
            <person name="Aluvathingal J."/>
            <person name="Nadendla S."/>
            <person name="Geyer C."/>
            <person name="Nandy P."/>
            <person name="Hobson J."/>
            <person name="Sichtig H."/>
        </authorList>
    </citation>
    <scope>NUCLEOTIDE SEQUENCE [LARGE SCALE GENOMIC DNA]</scope>
    <source>
        <strain evidence="3">FDAARGOS_185</strain>
    </source>
</reference>
<keyword evidence="2" id="KW-0732">Signal</keyword>
<dbReference type="Proteomes" id="UP000316316">
    <property type="component" value="Unassembled WGS sequence"/>
</dbReference>
<comment type="caution">
    <text evidence="3">The sequence shown here is derived from an EMBL/GenBank/DDBJ whole genome shotgun (WGS) entry which is preliminary data.</text>
</comment>
<organism evidence="3">
    <name type="scientific">Enterococcus avium</name>
    <name type="common">Streptococcus avium</name>
    <dbReference type="NCBI Taxonomy" id="33945"/>
    <lineage>
        <taxon>Bacteria</taxon>
        <taxon>Bacillati</taxon>
        <taxon>Bacillota</taxon>
        <taxon>Bacilli</taxon>
        <taxon>Lactobacillales</taxon>
        <taxon>Enterococcaceae</taxon>
        <taxon>Enterococcus</taxon>
    </lineage>
</organism>
<name>A0A4V1ENP6_ENTAV</name>
<dbReference type="AlphaFoldDB" id="A0A4V1ENP6"/>
<feature type="chain" id="PRO_5043927031" evidence="2">
    <location>
        <begin position="26"/>
        <end position="221"/>
    </location>
</feature>
<accession>A0A4V1ENP6</accession>
<dbReference type="EMBL" id="PDXQ01000002">
    <property type="protein sequence ID" value="TRZ28623.1"/>
    <property type="molecule type" value="Genomic_DNA"/>
</dbReference>
<feature type="compositionally biased region" description="Low complexity" evidence="1">
    <location>
        <begin position="35"/>
        <end position="81"/>
    </location>
</feature>
<dbReference type="PROSITE" id="PS51257">
    <property type="entry name" value="PROKAR_LIPOPROTEIN"/>
    <property type="match status" value="1"/>
</dbReference>
<gene>
    <name evidence="3" type="ORF">AUF17_18090</name>
</gene>
<evidence type="ECO:0000313" key="3">
    <source>
        <dbReference type="EMBL" id="TRZ28623.1"/>
    </source>
</evidence>
<feature type="region of interest" description="Disordered" evidence="1">
    <location>
        <begin position="29"/>
        <end position="81"/>
    </location>
</feature>
<proteinExistence type="predicted"/>
<evidence type="ECO:0000256" key="2">
    <source>
        <dbReference type="SAM" id="SignalP"/>
    </source>
</evidence>
<feature type="signal peptide" evidence="2">
    <location>
        <begin position="1"/>
        <end position="25"/>
    </location>
</feature>
<dbReference type="RefSeq" id="WP_016178930.1">
    <property type="nucleotide sequence ID" value="NZ_CAAKNX010000029.1"/>
</dbReference>